<accession>X0W914</accession>
<keyword evidence="2" id="KW-0231">Viral genome packaging</keyword>
<dbReference type="Pfam" id="PF03592">
    <property type="entry name" value="Terminase_2"/>
    <property type="match status" value="1"/>
</dbReference>
<reference evidence="3" key="1">
    <citation type="journal article" date="2014" name="Front. Microbiol.">
        <title>High frequency of phylogenetically diverse reductive dehalogenase-homologous genes in deep subseafloor sedimentary metagenomes.</title>
        <authorList>
            <person name="Kawai M."/>
            <person name="Futagami T."/>
            <person name="Toyoda A."/>
            <person name="Takaki Y."/>
            <person name="Nishi S."/>
            <person name="Hori S."/>
            <person name="Arai W."/>
            <person name="Tsubouchi T."/>
            <person name="Morono Y."/>
            <person name="Uchiyama I."/>
            <person name="Ito T."/>
            <person name="Fujiyama A."/>
            <person name="Inagaki F."/>
            <person name="Takami H."/>
        </authorList>
    </citation>
    <scope>NUCLEOTIDE SEQUENCE</scope>
    <source>
        <strain evidence="3">Expedition CK06-06</strain>
    </source>
</reference>
<dbReference type="PANTHER" id="PTHR41328">
    <property type="entry name" value="TERMINASE SMALL SUBUNIT-RELATED"/>
    <property type="match status" value="1"/>
</dbReference>
<evidence type="ECO:0000256" key="2">
    <source>
        <dbReference type="ARBA" id="ARBA00023219"/>
    </source>
</evidence>
<keyword evidence="1" id="KW-1188">Viral release from host cell</keyword>
<dbReference type="AlphaFoldDB" id="X0W914"/>
<name>X0W914_9ZZZZ</name>
<comment type="caution">
    <text evidence="3">The sequence shown here is derived from an EMBL/GenBank/DDBJ whole genome shotgun (WGS) entry which is preliminary data.</text>
</comment>
<dbReference type="Gene3D" id="1.10.10.1400">
    <property type="entry name" value="Terminase, small subunit, N-terminal DNA-binding domain, HTH motif"/>
    <property type="match status" value="1"/>
</dbReference>
<evidence type="ECO:0008006" key="4">
    <source>
        <dbReference type="Google" id="ProtNLM"/>
    </source>
</evidence>
<dbReference type="InterPro" id="IPR038713">
    <property type="entry name" value="Terminase_Gp1_N_sf"/>
</dbReference>
<proteinExistence type="predicted"/>
<dbReference type="InterPro" id="IPR052404">
    <property type="entry name" value="SPP1-like_terminase"/>
</dbReference>
<dbReference type="PANTHER" id="PTHR41328:SF2">
    <property type="entry name" value="TERMINASE SMALL SUBUNIT"/>
    <property type="match status" value="1"/>
</dbReference>
<dbReference type="EMBL" id="BARS01020597">
    <property type="protein sequence ID" value="GAG09126.1"/>
    <property type="molecule type" value="Genomic_DNA"/>
</dbReference>
<dbReference type="GO" id="GO:0051276">
    <property type="term" value="P:chromosome organization"/>
    <property type="evidence" value="ECO:0007669"/>
    <property type="project" value="InterPro"/>
</dbReference>
<evidence type="ECO:0000313" key="3">
    <source>
        <dbReference type="EMBL" id="GAG09126.1"/>
    </source>
</evidence>
<evidence type="ECO:0000256" key="1">
    <source>
        <dbReference type="ARBA" id="ARBA00022612"/>
    </source>
</evidence>
<organism evidence="3">
    <name type="scientific">marine sediment metagenome</name>
    <dbReference type="NCBI Taxonomy" id="412755"/>
    <lineage>
        <taxon>unclassified sequences</taxon>
        <taxon>metagenomes</taxon>
        <taxon>ecological metagenomes</taxon>
    </lineage>
</organism>
<sequence length="116" mass="13039">MICMAQKLTKKRKLFCEEYIIDFNGAQAAVRSGYSSKTARTQASALLTKPDIQLEILAAIKKRSERTGITQDRVILELARIAFSDMNDYAEWSKAGVDLKDSSELTEEETRCVSEV</sequence>
<dbReference type="InterPro" id="IPR005335">
    <property type="entry name" value="Terminase_ssu"/>
</dbReference>
<gene>
    <name evidence="3" type="ORF">S01H1_33186</name>
</gene>
<feature type="non-terminal residue" evidence="3">
    <location>
        <position position="116"/>
    </location>
</feature>
<protein>
    <recommendedName>
        <fullName evidence="4">Terminase small subunit</fullName>
    </recommendedName>
</protein>